<keyword evidence="3" id="KW-1185">Reference proteome</keyword>
<gene>
    <name evidence="2" type="ORF">D3P09_10540</name>
</gene>
<evidence type="ECO:0000256" key="1">
    <source>
        <dbReference type="SAM" id="Phobius"/>
    </source>
</evidence>
<name>A0A3A6PG24_9BACL</name>
<evidence type="ECO:0000313" key="2">
    <source>
        <dbReference type="EMBL" id="RJX39825.1"/>
    </source>
</evidence>
<organism evidence="2 3">
    <name type="scientific">Paenibacillus pinisoli</name>
    <dbReference type="NCBI Taxonomy" id="1276110"/>
    <lineage>
        <taxon>Bacteria</taxon>
        <taxon>Bacillati</taxon>
        <taxon>Bacillota</taxon>
        <taxon>Bacilli</taxon>
        <taxon>Bacillales</taxon>
        <taxon>Paenibacillaceae</taxon>
        <taxon>Paenibacillus</taxon>
    </lineage>
</organism>
<keyword evidence="1" id="KW-0812">Transmembrane</keyword>
<protein>
    <recommendedName>
        <fullName evidence="4">DUF2304 domain-containing protein</fullName>
    </recommendedName>
</protein>
<dbReference type="RefSeq" id="WP_120109617.1">
    <property type="nucleotide sequence ID" value="NZ_QXQB01000002.1"/>
</dbReference>
<reference evidence="2 3" key="1">
    <citation type="submission" date="2018-09" db="EMBL/GenBank/DDBJ databases">
        <title>Paenibacillus aracenensis nov. sp. isolated from a cave in southern Spain.</title>
        <authorList>
            <person name="Jurado V."/>
            <person name="Gutierrez-Patricio S."/>
            <person name="Gonzalez-Pimentel J.L."/>
            <person name="Miller A.Z."/>
            <person name="Laiz L."/>
            <person name="Saiz-Jimenez C."/>
        </authorList>
    </citation>
    <scope>NUCLEOTIDE SEQUENCE [LARGE SCALE GENOMIC DNA]</scope>
    <source>
        <strain evidence="2 3">JCM 19203</strain>
    </source>
</reference>
<accession>A0A3A6PG24</accession>
<dbReference type="OrthoDB" id="2632049at2"/>
<evidence type="ECO:0000313" key="3">
    <source>
        <dbReference type="Proteomes" id="UP000267798"/>
    </source>
</evidence>
<dbReference type="EMBL" id="QXQB01000002">
    <property type="protein sequence ID" value="RJX39825.1"/>
    <property type="molecule type" value="Genomic_DNA"/>
</dbReference>
<feature type="transmembrane region" description="Helical" evidence="1">
    <location>
        <begin position="44"/>
        <end position="64"/>
    </location>
</feature>
<dbReference type="Proteomes" id="UP000267798">
    <property type="component" value="Unassembled WGS sequence"/>
</dbReference>
<keyword evidence="1" id="KW-1133">Transmembrane helix</keyword>
<comment type="caution">
    <text evidence="2">The sequence shown here is derived from an EMBL/GenBank/DDBJ whole genome shotgun (WGS) entry which is preliminary data.</text>
</comment>
<keyword evidence="1" id="KW-0472">Membrane</keyword>
<sequence>MFSETGFRRLAGVCTVISIVIIVFACYGLIMLIDNGSLMDREAIFFGAFSIIAVSVLAILVTLLTRKTREALEDEVIFLRTRIIELEKAVNGK</sequence>
<dbReference type="AlphaFoldDB" id="A0A3A6PG24"/>
<evidence type="ECO:0008006" key="4">
    <source>
        <dbReference type="Google" id="ProtNLM"/>
    </source>
</evidence>
<feature type="transmembrane region" description="Helical" evidence="1">
    <location>
        <begin position="12"/>
        <end position="32"/>
    </location>
</feature>
<proteinExistence type="predicted"/>